<accession>A0ACC3DQZ3</accession>
<keyword evidence="2" id="KW-1185">Reference proteome</keyword>
<sequence>MASSHDTSHPRHAYRSNRPHPSPHQTLDQPARNNQNGTNASKNSTADTYTLLSSALIRYFLQHPRVPRPLRFSRLRALRHWTIHRAWQLFRSKQRRAQELELERQYNSMRDACEALRLLDEGGINTLVRPSMPSVSSASTASGKDGQGQREQQQQQQQLVLRGGRNEVGGGGREVGRLYRLAMLKEGIWGKAGRDGKIVGGVPIEYARPLVEYPSREGWNHGWRRGA</sequence>
<dbReference type="Proteomes" id="UP001186974">
    <property type="component" value="Unassembled WGS sequence"/>
</dbReference>
<evidence type="ECO:0000313" key="1">
    <source>
        <dbReference type="EMBL" id="KAK3079159.1"/>
    </source>
</evidence>
<protein>
    <submittedName>
        <fullName evidence="1">Uncharacterized protein</fullName>
    </submittedName>
</protein>
<comment type="caution">
    <text evidence="1">The sequence shown here is derived from an EMBL/GenBank/DDBJ whole genome shotgun (WGS) entry which is preliminary data.</text>
</comment>
<reference evidence="1" key="1">
    <citation type="submission" date="2024-09" db="EMBL/GenBank/DDBJ databases">
        <title>Black Yeasts Isolated from many extreme environments.</title>
        <authorList>
            <person name="Coleine C."/>
            <person name="Stajich J.E."/>
            <person name="Selbmann L."/>
        </authorList>
    </citation>
    <scope>NUCLEOTIDE SEQUENCE</scope>
    <source>
        <strain evidence="1">CCFEE 5737</strain>
    </source>
</reference>
<organism evidence="1 2">
    <name type="scientific">Coniosporium uncinatum</name>
    <dbReference type="NCBI Taxonomy" id="93489"/>
    <lineage>
        <taxon>Eukaryota</taxon>
        <taxon>Fungi</taxon>
        <taxon>Dikarya</taxon>
        <taxon>Ascomycota</taxon>
        <taxon>Pezizomycotina</taxon>
        <taxon>Dothideomycetes</taxon>
        <taxon>Dothideomycetes incertae sedis</taxon>
        <taxon>Coniosporium</taxon>
    </lineage>
</organism>
<dbReference type="EMBL" id="JAWDJW010001334">
    <property type="protein sequence ID" value="KAK3079159.1"/>
    <property type="molecule type" value="Genomic_DNA"/>
</dbReference>
<proteinExistence type="predicted"/>
<gene>
    <name evidence="1" type="ORF">LTS18_005589</name>
</gene>
<evidence type="ECO:0000313" key="2">
    <source>
        <dbReference type="Proteomes" id="UP001186974"/>
    </source>
</evidence>
<name>A0ACC3DQZ3_9PEZI</name>